<dbReference type="GO" id="GO:0003676">
    <property type="term" value="F:nucleic acid binding"/>
    <property type="evidence" value="ECO:0007669"/>
    <property type="project" value="InterPro"/>
</dbReference>
<keyword evidence="3" id="KW-0255">Endonuclease</keyword>
<organism evidence="3 4">
    <name type="scientific">Kribbella amoyensis</name>
    <dbReference type="NCBI Taxonomy" id="996641"/>
    <lineage>
        <taxon>Bacteria</taxon>
        <taxon>Bacillati</taxon>
        <taxon>Actinomycetota</taxon>
        <taxon>Actinomycetes</taxon>
        <taxon>Propionibacteriales</taxon>
        <taxon>Kribbellaceae</taxon>
        <taxon>Kribbella</taxon>
    </lineage>
</organism>
<reference evidence="3 4" key="1">
    <citation type="submission" date="2019-06" db="EMBL/GenBank/DDBJ databases">
        <title>Sequencing the genomes of 1000 actinobacteria strains.</title>
        <authorList>
            <person name="Klenk H.-P."/>
        </authorList>
    </citation>
    <scope>NUCLEOTIDE SEQUENCE [LARGE SCALE GENOMIC DNA]</scope>
    <source>
        <strain evidence="3 4">DSM 24683</strain>
    </source>
</reference>
<comment type="similarity">
    <text evidence="1 2">Belongs to the UPF0102 family.</text>
</comment>
<name>A0A561B0U2_9ACTN</name>
<proteinExistence type="inferred from homology"/>
<dbReference type="SUPFAM" id="SSF52980">
    <property type="entry name" value="Restriction endonuclease-like"/>
    <property type="match status" value="1"/>
</dbReference>
<keyword evidence="4" id="KW-1185">Reference proteome</keyword>
<dbReference type="InterPro" id="IPR011856">
    <property type="entry name" value="tRNA_endonuc-like_dom_sf"/>
</dbReference>
<dbReference type="PANTHER" id="PTHR34039:SF1">
    <property type="entry name" value="UPF0102 PROTEIN YRAN"/>
    <property type="match status" value="1"/>
</dbReference>
<dbReference type="AlphaFoldDB" id="A0A561B0U2"/>
<dbReference type="RefSeq" id="WP_145814775.1">
    <property type="nucleotide sequence ID" value="NZ_VIVK01000004.1"/>
</dbReference>
<dbReference type="GO" id="GO:0004519">
    <property type="term" value="F:endonuclease activity"/>
    <property type="evidence" value="ECO:0007669"/>
    <property type="project" value="UniProtKB-KW"/>
</dbReference>
<dbReference type="InterPro" id="IPR011335">
    <property type="entry name" value="Restrct_endonuc-II-like"/>
</dbReference>
<evidence type="ECO:0000313" key="4">
    <source>
        <dbReference type="Proteomes" id="UP000318380"/>
    </source>
</evidence>
<dbReference type="Proteomes" id="UP000318380">
    <property type="component" value="Unassembled WGS sequence"/>
</dbReference>
<protein>
    <recommendedName>
        <fullName evidence="2">UPF0102 protein FB561_7470</fullName>
    </recommendedName>
</protein>
<comment type="caution">
    <text evidence="3">The sequence shown here is derived from an EMBL/GenBank/DDBJ whole genome shotgun (WGS) entry which is preliminary data.</text>
</comment>
<dbReference type="NCBIfam" id="NF009154">
    <property type="entry name" value="PRK12497.3-3"/>
    <property type="match status" value="1"/>
</dbReference>
<dbReference type="PANTHER" id="PTHR34039">
    <property type="entry name" value="UPF0102 PROTEIN YRAN"/>
    <property type="match status" value="1"/>
</dbReference>
<dbReference type="Pfam" id="PF02021">
    <property type="entry name" value="UPF0102"/>
    <property type="match status" value="1"/>
</dbReference>
<keyword evidence="3" id="KW-0378">Hydrolase</keyword>
<dbReference type="InterPro" id="IPR003509">
    <property type="entry name" value="UPF0102_YraN-like"/>
</dbReference>
<sequence>MRTKDAVGQYGEQLAAEHLANAGFAILERNWRCAAGEIDIVARDGDTLVVCEVKTRRGLGYGSPLESITYRKLSKLRELVGHWLRDHDLRPDHVRIDVVAILVPRDGKATVDHVRGVA</sequence>
<dbReference type="HAMAP" id="MF_00048">
    <property type="entry name" value="UPF0102"/>
    <property type="match status" value="1"/>
</dbReference>
<gene>
    <name evidence="3" type="ORF">FB561_7470</name>
</gene>
<keyword evidence="3" id="KW-0540">Nuclease</keyword>
<dbReference type="EMBL" id="VIVK01000004">
    <property type="protein sequence ID" value="TWD72478.1"/>
    <property type="molecule type" value="Genomic_DNA"/>
</dbReference>
<dbReference type="NCBIfam" id="NF009150">
    <property type="entry name" value="PRK12497.1-3"/>
    <property type="match status" value="1"/>
</dbReference>
<dbReference type="CDD" id="cd20736">
    <property type="entry name" value="PoNe_Nuclease"/>
    <property type="match status" value="1"/>
</dbReference>
<evidence type="ECO:0000256" key="1">
    <source>
        <dbReference type="ARBA" id="ARBA00006738"/>
    </source>
</evidence>
<dbReference type="OrthoDB" id="9794876at2"/>
<dbReference type="NCBIfam" id="TIGR00252">
    <property type="entry name" value="YraN family protein"/>
    <property type="match status" value="1"/>
</dbReference>
<accession>A0A561B0U2</accession>
<dbReference type="Gene3D" id="3.40.1350.10">
    <property type="match status" value="1"/>
</dbReference>
<evidence type="ECO:0000256" key="2">
    <source>
        <dbReference type="HAMAP-Rule" id="MF_00048"/>
    </source>
</evidence>
<evidence type="ECO:0000313" key="3">
    <source>
        <dbReference type="EMBL" id="TWD72478.1"/>
    </source>
</evidence>